<dbReference type="SMART" id="SM00284">
    <property type="entry name" value="OLF"/>
    <property type="match status" value="1"/>
</dbReference>
<name>A0AA97IUY5_EUBMA</name>
<organism evidence="7 8">
    <name type="scientific">Eublepharis macularius</name>
    <name type="common">Leopard gecko</name>
    <name type="synonym">Cyrtodactylus macularius</name>
    <dbReference type="NCBI Taxonomy" id="481883"/>
    <lineage>
        <taxon>Eukaryota</taxon>
        <taxon>Metazoa</taxon>
        <taxon>Chordata</taxon>
        <taxon>Craniata</taxon>
        <taxon>Vertebrata</taxon>
        <taxon>Euteleostomi</taxon>
        <taxon>Lepidosauria</taxon>
        <taxon>Squamata</taxon>
        <taxon>Bifurcata</taxon>
        <taxon>Gekkota</taxon>
        <taxon>Eublepharidae</taxon>
        <taxon>Eublepharinae</taxon>
        <taxon>Eublepharis</taxon>
    </lineage>
</organism>
<sequence length="562" mass="63808">MTHSFPLVILSIFYLPYQVIVHGGHIQKVVGVKDASGQCICSVQLSHVSFPVRKVEQLEGDYYNLTDHLQNILTKLYTFHWVVNDGRANLTDLDKRAKYAKDYGAHMDLKFDKLIKDVYTLVSTAKNISQNTTSVKNKEMINKLIDEINGIAAVIISMEERDKNNIITAQREVDTLRKKLLECEEAIALVPATVADKTVFGTCQHDGLQSVSSPVLVKLNWKGPDFKTGSWGKDFALGNKLKDHYWVFPMNKDERTLETFRLYASYKKLLLYSPIREYSLNVNSKDTCESCGQGGGVVFYNGSFFYNCYDSRALCRADPFTMQVSRVDLDDHDPASFNNWFSYKDVKYQDMDMAGDEKGLWMIHGSTMANGNIVIRKVNPDLLKVGTPWITTQPKNKLTNTFMICGVLYATKRVNSTHEQIFYYYDTNTAREGNIKILMEKLRPTVQSLNYNPNDEKLYMFNDGYLLYYNTTFKNHIQVVSRGGKVLALNHKQDSISEKGQRLMSKGAEANAGQEDQSSVSNKQLDWLSKGGSDAQLKEEQVAISAVRQETVREGNQLVDTE</sequence>
<keyword evidence="5" id="KW-0732">Signal</keyword>
<feature type="compositionally biased region" description="Polar residues" evidence="4">
    <location>
        <begin position="514"/>
        <end position="524"/>
    </location>
</feature>
<dbReference type="InterPro" id="IPR050605">
    <property type="entry name" value="Olfactomedin-like_domain"/>
</dbReference>
<dbReference type="PANTHER" id="PTHR23192:SF7">
    <property type="entry name" value="OLFACTOMEDIN-4"/>
    <property type="match status" value="1"/>
</dbReference>
<dbReference type="PANTHER" id="PTHR23192">
    <property type="entry name" value="OLFACTOMEDIN-RELATED"/>
    <property type="match status" value="1"/>
</dbReference>
<dbReference type="GO" id="GO:0007165">
    <property type="term" value="P:signal transduction"/>
    <property type="evidence" value="ECO:0007669"/>
    <property type="project" value="TreeGrafter"/>
</dbReference>
<comment type="caution">
    <text evidence="3">Lacks conserved residue(s) required for the propagation of feature annotation.</text>
</comment>
<evidence type="ECO:0000256" key="5">
    <source>
        <dbReference type="SAM" id="SignalP"/>
    </source>
</evidence>
<gene>
    <name evidence="8" type="primary">LOC129323553</name>
</gene>
<keyword evidence="7" id="KW-1185">Reference proteome</keyword>
<evidence type="ECO:0000256" key="1">
    <source>
        <dbReference type="ARBA" id="ARBA00004613"/>
    </source>
</evidence>
<dbReference type="GeneID" id="129323553"/>
<proteinExistence type="predicted"/>
<evidence type="ECO:0000256" key="4">
    <source>
        <dbReference type="SAM" id="MobiDB-lite"/>
    </source>
</evidence>
<accession>A0AA97IUY5</accession>
<dbReference type="Pfam" id="PF02191">
    <property type="entry name" value="OLF"/>
    <property type="match status" value="1"/>
</dbReference>
<dbReference type="PROSITE" id="PS51132">
    <property type="entry name" value="OLF"/>
    <property type="match status" value="1"/>
</dbReference>
<reference evidence="8" key="1">
    <citation type="submission" date="2025-08" db="UniProtKB">
        <authorList>
            <consortium name="RefSeq"/>
        </authorList>
    </citation>
    <scope>IDENTIFICATION</scope>
    <source>
        <tissue evidence="8">Blood</tissue>
    </source>
</reference>
<dbReference type="RefSeq" id="XP_054826063.1">
    <property type="nucleotide sequence ID" value="XM_054970088.1"/>
</dbReference>
<feature type="chain" id="PRO_5041665906" evidence="5">
    <location>
        <begin position="32"/>
        <end position="562"/>
    </location>
</feature>
<dbReference type="GO" id="GO:0005615">
    <property type="term" value="C:extracellular space"/>
    <property type="evidence" value="ECO:0007669"/>
    <property type="project" value="TreeGrafter"/>
</dbReference>
<dbReference type="KEGG" id="emc:129323553"/>
<dbReference type="Proteomes" id="UP001190640">
    <property type="component" value="Chromosome 2"/>
</dbReference>
<feature type="region of interest" description="Disordered" evidence="4">
    <location>
        <begin position="498"/>
        <end position="525"/>
    </location>
</feature>
<evidence type="ECO:0000313" key="7">
    <source>
        <dbReference type="Proteomes" id="UP001190640"/>
    </source>
</evidence>
<protein>
    <submittedName>
        <fullName evidence="8">Olfactomedin-like</fullName>
    </submittedName>
</protein>
<feature type="signal peptide" evidence="5">
    <location>
        <begin position="1"/>
        <end position="31"/>
    </location>
</feature>
<evidence type="ECO:0000256" key="2">
    <source>
        <dbReference type="ARBA" id="ARBA00022525"/>
    </source>
</evidence>
<dbReference type="InterPro" id="IPR003112">
    <property type="entry name" value="Olfac-like_dom"/>
</dbReference>
<evidence type="ECO:0000259" key="6">
    <source>
        <dbReference type="PROSITE" id="PS51132"/>
    </source>
</evidence>
<feature type="domain" description="Olfactomedin-like" evidence="6">
    <location>
        <begin position="202"/>
        <end position="475"/>
    </location>
</feature>
<dbReference type="AlphaFoldDB" id="A0AA97IUY5"/>
<evidence type="ECO:0000256" key="3">
    <source>
        <dbReference type="PROSITE-ProRule" id="PRU00446"/>
    </source>
</evidence>
<comment type="subcellular location">
    <subcellularLocation>
        <location evidence="1">Secreted</location>
    </subcellularLocation>
</comment>
<keyword evidence="2" id="KW-0964">Secreted</keyword>
<evidence type="ECO:0000313" key="8">
    <source>
        <dbReference type="RefSeq" id="XP_054826063.1"/>
    </source>
</evidence>